<evidence type="ECO:0000313" key="2">
    <source>
        <dbReference type="EMBL" id="QJA92671.1"/>
    </source>
</evidence>
<sequence>MTIYIKYLHDGEVFFEVFFEDQTGTSRSMVDIQLRAQELDGEIITEEEA</sequence>
<dbReference type="AlphaFoldDB" id="A0A6M3LHY5"/>
<name>A0A6M3LHY5_9ZZZZ</name>
<protein>
    <submittedName>
        <fullName evidence="2">Uncharacterized protein</fullName>
    </submittedName>
</protein>
<dbReference type="EMBL" id="MT143087">
    <property type="protein sequence ID" value="QJA92671.1"/>
    <property type="molecule type" value="Genomic_DNA"/>
</dbReference>
<accession>A0A6M3LHY5</accession>
<organism evidence="2">
    <name type="scientific">viral metagenome</name>
    <dbReference type="NCBI Taxonomy" id="1070528"/>
    <lineage>
        <taxon>unclassified sequences</taxon>
        <taxon>metagenomes</taxon>
        <taxon>organismal metagenomes</taxon>
    </lineage>
</organism>
<evidence type="ECO:0000313" key="1">
    <source>
        <dbReference type="EMBL" id="QJA71524.1"/>
    </source>
</evidence>
<proteinExistence type="predicted"/>
<gene>
    <name evidence="1" type="ORF">MM415A03150_0008</name>
    <name evidence="2" type="ORF">MM415B04520_0001</name>
</gene>
<reference evidence="2" key="1">
    <citation type="submission" date="2020-03" db="EMBL/GenBank/DDBJ databases">
        <title>The deep terrestrial virosphere.</title>
        <authorList>
            <person name="Holmfeldt K."/>
            <person name="Nilsson E."/>
            <person name="Simone D."/>
            <person name="Lopez-Fernandez M."/>
            <person name="Wu X."/>
            <person name="de Brujin I."/>
            <person name="Lundin D."/>
            <person name="Andersson A."/>
            <person name="Bertilsson S."/>
            <person name="Dopson M."/>
        </authorList>
    </citation>
    <scope>NUCLEOTIDE SEQUENCE</scope>
    <source>
        <strain evidence="1">MM415A03150</strain>
        <strain evidence="2">MM415B04520</strain>
    </source>
</reference>
<dbReference type="EMBL" id="MT141879">
    <property type="protein sequence ID" value="QJA71524.1"/>
    <property type="molecule type" value="Genomic_DNA"/>
</dbReference>